<evidence type="ECO:0000313" key="5">
    <source>
        <dbReference type="Proteomes" id="UP000253507"/>
    </source>
</evidence>
<keyword evidence="2" id="KW-0812">Transmembrane</keyword>
<evidence type="ECO:0000313" key="4">
    <source>
        <dbReference type="EMBL" id="RCG16984.1"/>
    </source>
</evidence>
<comment type="caution">
    <text evidence="4">The sequence shown here is derived from an EMBL/GenBank/DDBJ whole genome shotgun (WGS) entry which is preliminary data.</text>
</comment>
<proteinExistence type="predicted"/>
<dbReference type="Pfam" id="PF10145">
    <property type="entry name" value="PhageMin_Tail"/>
    <property type="match status" value="1"/>
</dbReference>
<keyword evidence="5" id="KW-1185">Reference proteome</keyword>
<feature type="domain" description="Phage tail tape measure protein" evidence="3">
    <location>
        <begin position="108"/>
        <end position="292"/>
    </location>
</feature>
<feature type="transmembrane region" description="Helical" evidence="2">
    <location>
        <begin position="395"/>
        <end position="419"/>
    </location>
</feature>
<gene>
    <name evidence="4" type="ORF">DQ392_18060</name>
</gene>
<name>A0A367EFZ0_9ACTN</name>
<dbReference type="RefSeq" id="WP_114016679.1">
    <property type="nucleotide sequence ID" value="NZ_QOIM01000037.1"/>
</dbReference>
<dbReference type="Proteomes" id="UP000253507">
    <property type="component" value="Unassembled WGS sequence"/>
</dbReference>
<keyword evidence="2" id="KW-1133">Transmembrane helix</keyword>
<organism evidence="4 5">
    <name type="scientific">Streptomyces reniochalinae</name>
    <dbReference type="NCBI Taxonomy" id="2250578"/>
    <lineage>
        <taxon>Bacteria</taxon>
        <taxon>Bacillati</taxon>
        <taxon>Actinomycetota</taxon>
        <taxon>Actinomycetes</taxon>
        <taxon>Kitasatosporales</taxon>
        <taxon>Streptomycetaceae</taxon>
        <taxon>Streptomyces</taxon>
    </lineage>
</organism>
<dbReference type="EMBL" id="QOIM01000037">
    <property type="protein sequence ID" value="RCG16984.1"/>
    <property type="molecule type" value="Genomic_DNA"/>
</dbReference>
<dbReference type="NCBIfam" id="TIGR01760">
    <property type="entry name" value="tape_meas_TP901"/>
    <property type="match status" value="1"/>
</dbReference>
<reference evidence="4 5" key="1">
    <citation type="submission" date="2018-06" db="EMBL/GenBank/DDBJ databases">
        <title>Streptomyces reniochalinae sp. nov. and Streptomyces diacarnus sp. nov. from marine sponges.</title>
        <authorList>
            <person name="Li L."/>
        </authorList>
    </citation>
    <scope>NUCLEOTIDE SEQUENCE [LARGE SCALE GENOMIC DNA]</scope>
    <source>
        <strain evidence="4 5">LHW50302</strain>
    </source>
</reference>
<evidence type="ECO:0000256" key="1">
    <source>
        <dbReference type="ARBA" id="ARBA00022612"/>
    </source>
</evidence>
<feature type="transmembrane region" description="Helical" evidence="2">
    <location>
        <begin position="559"/>
        <end position="579"/>
    </location>
</feature>
<keyword evidence="1" id="KW-1188">Viral release from host cell</keyword>
<accession>A0A367EFZ0</accession>
<feature type="transmembrane region" description="Helical" evidence="2">
    <location>
        <begin position="585"/>
        <end position="608"/>
    </location>
</feature>
<dbReference type="PANTHER" id="PTHR37813:SF1">
    <property type="entry name" value="FELS-2 PROPHAGE PROTEIN"/>
    <property type="match status" value="1"/>
</dbReference>
<keyword evidence="2" id="KW-0472">Membrane</keyword>
<protein>
    <submittedName>
        <fullName evidence="4">Phage tail tape measure protein</fullName>
    </submittedName>
</protein>
<sequence length="879" mass="91732">MATANAMRAGAAYIELQARADRLMSDVQRAARQAGMAAGQTLTRSMSDRMSSLGSSMQGVGNTLTRNVSLPLAGIGTAVIKMGSDFQYQMERVKNISLATGSDFEMMRKQAKDLGASTQFSATQAAEGMEYLAMAGFKPKEIYEAMPAVLNGAAAANMQLGDTANIVSNIMTGFGLKATEATRATDLLTKASQMGNVDVAGLGESFKYGGSMAKMAGLSVEETAAAFTLMGNAGMQGSMGGTAVGAALRSMMKPSRFAKKEMDALGLSFQTADGKLKPLPQIIDEVGKSGATNEQFLRIFGTEGGRAISALSEQGSDAMRKLTKEIEGASGTTDRFAKNMGTTAKAGMQGFTSALEGLAIAVSESGVLDAFTQVLNKVTLFVRKLTETNPTVFKYGFAFLALAAAMGPTLKIMGLLFGWTAKLGPGFRLVSKAATGTVGAMGRLASGFRSSQAAASAFSGRMGTLGGAIRRGVSAVGSGLKTMGTGALNLARSAGTAAANVVRSMATMVASAARAAVQFAAQMVRMAAAAVANMARIALQFTVQAAVATGQFLASMIRVAAATVAQFVMMAARAVVWAATMAAQWLIAMGPVGWITAAVIALVVLIVAKWDAIKAATLAVWDWIWGKIKGIAGFIKDLFLKWTLVGIIISKWDAIKAGTIRVWNAVVNWVKGIPGKIVNFFLNWTLVGLIIKHWGSIKSGTVRVAGQMLSYVKGLPGRIVGYFGSFGSMLYGKGKDLVRGLWNGIKAMGSWLKSTLTGWAKSMIPGPIAKALGIHSPSRLMRDQIGRFIPAGVVAGIDQTSDEVDEAMRNLVKVPALPKMPALEMPVTADASALGATAGGTVTAPALTNRAGVTVNVQTNADAHDIGREVAWTLRTAPR</sequence>
<evidence type="ECO:0000259" key="3">
    <source>
        <dbReference type="Pfam" id="PF10145"/>
    </source>
</evidence>
<dbReference type="PANTHER" id="PTHR37813">
    <property type="entry name" value="FELS-2 PROPHAGE PROTEIN"/>
    <property type="match status" value="1"/>
</dbReference>
<dbReference type="AlphaFoldDB" id="A0A367EFZ0"/>
<dbReference type="InterPro" id="IPR010090">
    <property type="entry name" value="Phage_tape_meas"/>
</dbReference>
<evidence type="ECO:0000256" key="2">
    <source>
        <dbReference type="SAM" id="Phobius"/>
    </source>
</evidence>
<dbReference type="OrthoDB" id="3765294at2"/>